<name>A0A915YJ06_9BACT</name>
<protein>
    <submittedName>
        <fullName evidence="2">Uncharacterized protein</fullName>
    </submittedName>
</protein>
<evidence type="ECO:0000256" key="1">
    <source>
        <dbReference type="SAM" id="MobiDB-lite"/>
    </source>
</evidence>
<evidence type="ECO:0000313" key="2">
    <source>
        <dbReference type="EMBL" id="BDS13894.1"/>
    </source>
</evidence>
<evidence type="ECO:0000313" key="3">
    <source>
        <dbReference type="Proteomes" id="UP001060919"/>
    </source>
</evidence>
<proteinExistence type="predicted"/>
<dbReference type="AlphaFoldDB" id="A0A915YJ06"/>
<organism evidence="2 3">
    <name type="scientific">Aureispira anguillae</name>
    <dbReference type="NCBI Taxonomy" id="2864201"/>
    <lineage>
        <taxon>Bacteria</taxon>
        <taxon>Pseudomonadati</taxon>
        <taxon>Bacteroidota</taxon>
        <taxon>Saprospiria</taxon>
        <taxon>Saprospirales</taxon>
        <taxon>Saprospiraceae</taxon>
        <taxon>Aureispira</taxon>
    </lineage>
</organism>
<keyword evidence="3" id="KW-1185">Reference proteome</keyword>
<feature type="compositionally biased region" description="Basic and acidic residues" evidence="1">
    <location>
        <begin position="38"/>
        <end position="51"/>
    </location>
</feature>
<feature type="region of interest" description="Disordered" evidence="1">
    <location>
        <begin position="28"/>
        <end position="51"/>
    </location>
</feature>
<dbReference type="Proteomes" id="UP001060919">
    <property type="component" value="Chromosome"/>
</dbReference>
<dbReference type="EMBL" id="AP026867">
    <property type="protein sequence ID" value="BDS13894.1"/>
    <property type="molecule type" value="Genomic_DNA"/>
</dbReference>
<sequence>MPYLVSTLNYAEKKNSVLFFYRPRIEKSKKSPNYNPIKADKATKKAQEISR</sequence>
<dbReference type="KEGG" id="aup:AsAng_0046570"/>
<gene>
    <name evidence="2" type="ORF">AsAng_0046570</name>
</gene>
<accession>A0A915YJ06</accession>
<reference evidence="2" key="1">
    <citation type="submission" date="2022-09" db="EMBL/GenBank/DDBJ databases">
        <title>Aureispira anguillicida sp. nov., isolated from Leptocephalus of Japanese eel Anguilla japonica.</title>
        <authorList>
            <person name="Yuasa K."/>
            <person name="Mekata T."/>
            <person name="Ikunari K."/>
        </authorList>
    </citation>
    <scope>NUCLEOTIDE SEQUENCE</scope>
    <source>
        <strain evidence="2">EL160426</strain>
    </source>
</reference>